<dbReference type="Proteomes" id="UP001301869">
    <property type="component" value="Chromosome"/>
</dbReference>
<reference evidence="2 3" key="1">
    <citation type="submission" date="2023-03" db="EMBL/GenBank/DDBJ databases">
        <title>Halomonas sp. nov., isolated from Korean tranditional fermented seafood 'Jeotgal'.</title>
        <authorList>
            <person name="Kim B."/>
            <person name="Shin N.-R."/>
        </authorList>
    </citation>
    <scope>NUCLEOTIDE SEQUENCE [LARGE SCALE GENOMIC DNA]</scope>
    <source>
        <strain evidence="2 3">SG2L-4</strain>
    </source>
</reference>
<organism evidence="2 3">
    <name type="scientific">Halomonas piscis</name>
    <dbReference type="NCBI Taxonomy" id="3031727"/>
    <lineage>
        <taxon>Bacteria</taxon>
        <taxon>Pseudomonadati</taxon>
        <taxon>Pseudomonadota</taxon>
        <taxon>Gammaproteobacteria</taxon>
        <taxon>Oceanospirillales</taxon>
        <taxon>Halomonadaceae</taxon>
        <taxon>Halomonas</taxon>
    </lineage>
</organism>
<evidence type="ECO:0000313" key="2">
    <source>
        <dbReference type="EMBL" id="WNK20146.1"/>
    </source>
</evidence>
<feature type="transmembrane region" description="Helical" evidence="1">
    <location>
        <begin position="45"/>
        <end position="67"/>
    </location>
</feature>
<feature type="transmembrane region" description="Helical" evidence="1">
    <location>
        <begin position="327"/>
        <end position="348"/>
    </location>
</feature>
<sequence length="401" mass="45656">MEDLYWIFNYGFLGSRLFDLPNFMICVVLVLLGSRKLHVPAIIQLVLVLHCLLPFFLNGVLFDYGYMPDQFKYWNWFNQIRSGQLPLTDAITGGNTQQAAVFFALMPFPAAVAPLSLGFFNSFLYVFTFFWLYSKKVFTRFSMWFFLLYPSMALYSALSLRETLIMVFMIVAVQFAREGRWLSMGLVLVPLYLVKFQNFYILAPILALYLVFGIRRTGLSIGKGAATAVIGFCSLLASAPVALPLVNKFRVAMFVEDGGHPDDIQLISSSLDFVVQGMTSSFYFLIKPLPWEITNALQLIQSIENIIVFGLLIIITRIAWKNAPKKLIFWLLLMLFSMSVYGLVVVNFGTAVRYRYPFVVIFVLFVCADCQIHRALPNFVFGNKGLSKPKPKLAHSQHQDI</sequence>
<protein>
    <recommendedName>
        <fullName evidence="4">EpsG family protein</fullName>
    </recommendedName>
</protein>
<keyword evidence="1" id="KW-1133">Transmembrane helix</keyword>
<evidence type="ECO:0008006" key="4">
    <source>
        <dbReference type="Google" id="ProtNLM"/>
    </source>
</evidence>
<accession>A0ABY9YZ64</accession>
<keyword evidence="3" id="KW-1185">Reference proteome</keyword>
<feature type="transmembrane region" description="Helical" evidence="1">
    <location>
        <begin position="154"/>
        <end position="176"/>
    </location>
</feature>
<proteinExistence type="predicted"/>
<feature type="transmembrane region" description="Helical" evidence="1">
    <location>
        <begin position="226"/>
        <end position="246"/>
    </location>
</feature>
<feature type="transmembrane region" description="Helical" evidence="1">
    <location>
        <begin position="196"/>
        <end position="214"/>
    </location>
</feature>
<gene>
    <name evidence="2" type="ORF">P1P91_00145</name>
</gene>
<name>A0ABY9YZ64_9GAMM</name>
<evidence type="ECO:0000313" key="3">
    <source>
        <dbReference type="Proteomes" id="UP001301869"/>
    </source>
</evidence>
<keyword evidence="1" id="KW-0472">Membrane</keyword>
<evidence type="ECO:0000256" key="1">
    <source>
        <dbReference type="SAM" id="Phobius"/>
    </source>
</evidence>
<keyword evidence="1" id="KW-0812">Transmembrane</keyword>
<feature type="transmembrane region" description="Helical" evidence="1">
    <location>
        <begin position="12"/>
        <end position="33"/>
    </location>
</feature>
<feature type="transmembrane region" description="Helical" evidence="1">
    <location>
        <begin position="299"/>
        <end position="320"/>
    </location>
</feature>
<feature type="transmembrane region" description="Helical" evidence="1">
    <location>
        <begin position="111"/>
        <end position="133"/>
    </location>
</feature>
<dbReference type="RefSeq" id="WP_311883713.1">
    <property type="nucleotide sequence ID" value="NZ_CP119391.1"/>
</dbReference>
<dbReference type="EMBL" id="CP119391">
    <property type="protein sequence ID" value="WNK20146.1"/>
    <property type="molecule type" value="Genomic_DNA"/>
</dbReference>